<dbReference type="NCBIfam" id="NF006828">
    <property type="entry name" value="PRK09350.1"/>
    <property type="match status" value="1"/>
</dbReference>
<proteinExistence type="predicted"/>
<organism evidence="5 6">
    <name type="scientific">Stieleria varia</name>
    <dbReference type="NCBI Taxonomy" id="2528005"/>
    <lineage>
        <taxon>Bacteria</taxon>
        <taxon>Pseudomonadati</taxon>
        <taxon>Planctomycetota</taxon>
        <taxon>Planctomycetia</taxon>
        <taxon>Pirellulales</taxon>
        <taxon>Pirellulaceae</taxon>
        <taxon>Stieleria</taxon>
    </lineage>
</organism>
<keyword evidence="1 5" id="KW-0436">Ligase</keyword>
<evidence type="ECO:0000256" key="1">
    <source>
        <dbReference type="ARBA" id="ARBA00022598"/>
    </source>
</evidence>
<sequence length="320" mass="35109">MTPQLQHLQDRAELLRFIRQFFDSRGFLEVQPPSLCRDCVVDPYIDPITVSSGQFGIGHPELAATYYLQTSPESAMKRMLAAGAPSIYSIGPVFRLGERGPRHNLEFTMLEWYEVGGDAASAIGLLGELASESLRTEATETVSYQQAFQRTIDLDPLGATLDEIRNAAETCDHSLVLSLADDRDGLLDLLMSEVVGPTLGWQRPLILTDYPITQAALAKPSADDPRCAARFELFSHGIELANGYDELLDPDVLLQRAEANNQMRCQSGRMSLQTNTTLVKAMRLGLPQCSGVALGVDRLLMIRVGASSIDQVLPFPIEVA</sequence>
<dbReference type="PANTHER" id="PTHR42918:SF6">
    <property type="entry name" value="ELONGATION FACTOR P--(R)-BETA-LYSINE LIGASE"/>
    <property type="match status" value="1"/>
</dbReference>
<dbReference type="GO" id="GO:0006430">
    <property type="term" value="P:lysyl-tRNA aminoacylation"/>
    <property type="evidence" value="ECO:0007669"/>
    <property type="project" value="InterPro"/>
</dbReference>
<feature type="domain" description="Aminoacyl-transfer RNA synthetases class-II family profile" evidence="4">
    <location>
        <begin position="11"/>
        <end position="314"/>
    </location>
</feature>
<dbReference type="SUPFAM" id="SSF55681">
    <property type="entry name" value="Class II aaRS and biotin synthetases"/>
    <property type="match status" value="1"/>
</dbReference>
<evidence type="ECO:0000259" key="4">
    <source>
        <dbReference type="PROSITE" id="PS50862"/>
    </source>
</evidence>
<evidence type="ECO:0000313" key="6">
    <source>
        <dbReference type="Proteomes" id="UP000320176"/>
    </source>
</evidence>
<evidence type="ECO:0000256" key="3">
    <source>
        <dbReference type="ARBA" id="ARBA00022840"/>
    </source>
</evidence>
<dbReference type="Proteomes" id="UP000320176">
    <property type="component" value="Unassembled WGS sequence"/>
</dbReference>
<dbReference type="NCBIfam" id="TIGR00462">
    <property type="entry name" value="genX"/>
    <property type="match status" value="1"/>
</dbReference>
<dbReference type="InterPro" id="IPR045864">
    <property type="entry name" value="aa-tRNA-synth_II/BPL/LPL"/>
</dbReference>
<dbReference type="EC" id="6.3.1.-" evidence="5"/>
<evidence type="ECO:0000313" key="5">
    <source>
        <dbReference type="EMBL" id="TWU06245.1"/>
    </source>
</evidence>
<comment type="caution">
    <text evidence="5">The sequence shown here is derived from an EMBL/GenBank/DDBJ whole genome shotgun (WGS) entry which is preliminary data.</text>
</comment>
<dbReference type="GO" id="GO:0004824">
    <property type="term" value="F:lysine-tRNA ligase activity"/>
    <property type="evidence" value="ECO:0007669"/>
    <property type="project" value="InterPro"/>
</dbReference>
<accession>A0A5C6B1Q1</accession>
<evidence type="ECO:0000256" key="2">
    <source>
        <dbReference type="ARBA" id="ARBA00022741"/>
    </source>
</evidence>
<keyword evidence="2" id="KW-0547">Nucleotide-binding</keyword>
<dbReference type="GO" id="GO:0003746">
    <property type="term" value="F:translation elongation factor activity"/>
    <property type="evidence" value="ECO:0007669"/>
    <property type="project" value="UniProtKB-KW"/>
</dbReference>
<gene>
    <name evidence="5" type="primary">epmA</name>
    <name evidence="5" type="ORF">Pla52n_19660</name>
</gene>
<dbReference type="AlphaFoldDB" id="A0A5C6B1Q1"/>
<dbReference type="RefSeq" id="WP_146519350.1">
    <property type="nucleotide sequence ID" value="NZ_CP151726.1"/>
</dbReference>
<reference evidence="5 6" key="1">
    <citation type="submission" date="2019-02" db="EMBL/GenBank/DDBJ databases">
        <title>Deep-cultivation of Planctomycetes and their phenomic and genomic characterization uncovers novel biology.</title>
        <authorList>
            <person name="Wiegand S."/>
            <person name="Jogler M."/>
            <person name="Boedeker C."/>
            <person name="Pinto D."/>
            <person name="Vollmers J."/>
            <person name="Rivas-Marin E."/>
            <person name="Kohn T."/>
            <person name="Peeters S.H."/>
            <person name="Heuer A."/>
            <person name="Rast P."/>
            <person name="Oberbeckmann S."/>
            <person name="Bunk B."/>
            <person name="Jeske O."/>
            <person name="Meyerdierks A."/>
            <person name="Storesund J.E."/>
            <person name="Kallscheuer N."/>
            <person name="Luecker S."/>
            <person name="Lage O.M."/>
            <person name="Pohl T."/>
            <person name="Merkel B.J."/>
            <person name="Hornburger P."/>
            <person name="Mueller R.-W."/>
            <person name="Bruemmer F."/>
            <person name="Labrenz M."/>
            <person name="Spormann A.M."/>
            <person name="Op Den Camp H."/>
            <person name="Overmann J."/>
            <person name="Amann R."/>
            <person name="Jetten M.S.M."/>
            <person name="Mascher T."/>
            <person name="Medema M.H."/>
            <person name="Devos D.P."/>
            <person name="Kaster A.-K."/>
            <person name="Ovreas L."/>
            <person name="Rohde M."/>
            <person name="Galperin M.Y."/>
            <person name="Jogler C."/>
        </authorList>
    </citation>
    <scope>NUCLEOTIDE SEQUENCE [LARGE SCALE GENOMIC DNA]</scope>
    <source>
        <strain evidence="5 6">Pla52n</strain>
    </source>
</reference>
<dbReference type="PROSITE" id="PS50862">
    <property type="entry name" value="AA_TRNA_LIGASE_II"/>
    <property type="match status" value="1"/>
</dbReference>
<keyword evidence="3" id="KW-0067">ATP-binding</keyword>
<keyword evidence="5" id="KW-0648">Protein biosynthesis</keyword>
<keyword evidence="5" id="KW-0251">Elongation factor</keyword>
<dbReference type="GO" id="GO:0005829">
    <property type="term" value="C:cytosol"/>
    <property type="evidence" value="ECO:0007669"/>
    <property type="project" value="TreeGrafter"/>
</dbReference>
<dbReference type="Pfam" id="PF00152">
    <property type="entry name" value="tRNA-synt_2"/>
    <property type="match status" value="1"/>
</dbReference>
<protein>
    <submittedName>
        <fullName evidence="5">Elongation factor P--(R)-beta-lysine ligase</fullName>
        <ecNumber evidence="5">6.3.1.-</ecNumber>
    </submittedName>
</protein>
<name>A0A5C6B1Q1_9BACT</name>
<dbReference type="GO" id="GO:0000049">
    <property type="term" value="F:tRNA binding"/>
    <property type="evidence" value="ECO:0007669"/>
    <property type="project" value="TreeGrafter"/>
</dbReference>
<keyword evidence="6" id="KW-1185">Reference proteome</keyword>
<dbReference type="InterPro" id="IPR004364">
    <property type="entry name" value="Aa-tRNA-synt_II"/>
</dbReference>
<dbReference type="PANTHER" id="PTHR42918">
    <property type="entry name" value="LYSYL-TRNA SYNTHETASE"/>
    <property type="match status" value="1"/>
</dbReference>
<dbReference type="InterPro" id="IPR006195">
    <property type="entry name" value="aa-tRNA-synth_II"/>
</dbReference>
<dbReference type="EMBL" id="SJPN01000002">
    <property type="protein sequence ID" value="TWU06245.1"/>
    <property type="molecule type" value="Genomic_DNA"/>
</dbReference>
<dbReference type="GO" id="GO:0005524">
    <property type="term" value="F:ATP binding"/>
    <property type="evidence" value="ECO:0007669"/>
    <property type="project" value="UniProtKB-KW"/>
</dbReference>
<dbReference type="InterPro" id="IPR004525">
    <property type="entry name" value="EpmA"/>
</dbReference>
<dbReference type="OrthoDB" id="9802326at2"/>
<dbReference type="Gene3D" id="3.30.930.10">
    <property type="entry name" value="Bira Bifunctional Protein, Domain 2"/>
    <property type="match status" value="1"/>
</dbReference>